<protein>
    <recommendedName>
        <fullName evidence="10">G-protein coupled receptors family 1 profile domain-containing protein</fullName>
    </recommendedName>
</protein>
<evidence type="ECO:0000256" key="8">
    <source>
        <dbReference type="RuleBase" id="RU000688"/>
    </source>
</evidence>
<feature type="transmembrane region" description="Helical" evidence="9">
    <location>
        <begin position="41"/>
        <end position="63"/>
    </location>
</feature>
<feature type="transmembrane region" description="Helical" evidence="9">
    <location>
        <begin position="120"/>
        <end position="142"/>
    </location>
</feature>
<dbReference type="GeneID" id="6756692"/>
<dbReference type="PANTHER" id="PTHR45695:SF9">
    <property type="entry name" value="LEUCOKININ RECEPTOR"/>
    <property type="match status" value="1"/>
</dbReference>
<dbReference type="PROSITE" id="PS00237">
    <property type="entry name" value="G_PROTEIN_RECEP_F1_1"/>
    <property type="match status" value="1"/>
</dbReference>
<dbReference type="InterPro" id="IPR000276">
    <property type="entry name" value="GPCR_Rhodpsn"/>
</dbReference>
<dbReference type="InterPro" id="IPR017452">
    <property type="entry name" value="GPCR_Rhodpsn_7TM"/>
</dbReference>
<dbReference type="SUPFAM" id="SSF81321">
    <property type="entry name" value="Family A G protein-coupled receptor-like"/>
    <property type="match status" value="1"/>
</dbReference>
<dbReference type="PROSITE" id="PS50262">
    <property type="entry name" value="G_PROTEIN_RECEP_F1_2"/>
    <property type="match status" value="1"/>
</dbReference>
<evidence type="ECO:0000256" key="1">
    <source>
        <dbReference type="ARBA" id="ARBA00004141"/>
    </source>
</evidence>
<dbReference type="Gene3D" id="1.20.1070.10">
    <property type="entry name" value="Rhodopsin 7-helix transmembrane proteins"/>
    <property type="match status" value="1"/>
</dbReference>
<accession>B3S5R9</accession>
<dbReference type="Pfam" id="PF00001">
    <property type="entry name" value="7tm_1"/>
    <property type="match status" value="1"/>
</dbReference>
<organism evidence="11 12">
    <name type="scientific">Trichoplax adhaerens</name>
    <name type="common">Trichoplax reptans</name>
    <dbReference type="NCBI Taxonomy" id="10228"/>
    <lineage>
        <taxon>Eukaryota</taxon>
        <taxon>Metazoa</taxon>
        <taxon>Placozoa</taxon>
        <taxon>Uniplacotomia</taxon>
        <taxon>Trichoplacea</taxon>
        <taxon>Trichoplacidae</taxon>
        <taxon>Trichoplax</taxon>
    </lineage>
</organism>
<keyword evidence="5 9" id="KW-0472">Membrane</keyword>
<feature type="transmembrane region" description="Helical" evidence="9">
    <location>
        <begin position="75"/>
        <end position="100"/>
    </location>
</feature>
<dbReference type="EMBL" id="DS985251">
    <property type="protein sequence ID" value="EDV21947.1"/>
    <property type="molecule type" value="Genomic_DNA"/>
</dbReference>
<dbReference type="CTD" id="6756692"/>
<evidence type="ECO:0000256" key="2">
    <source>
        <dbReference type="ARBA" id="ARBA00022692"/>
    </source>
</evidence>
<dbReference type="InParanoid" id="B3S5R9"/>
<feature type="transmembrane region" description="Helical" evidence="9">
    <location>
        <begin position="207"/>
        <end position="228"/>
    </location>
</feature>
<proteinExistence type="inferred from homology"/>
<feature type="domain" description="G-protein coupled receptors family 1 profile" evidence="10">
    <location>
        <begin position="54"/>
        <end position="344"/>
    </location>
</feature>
<evidence type="ECO:0000256" key="5">
    <source>
        <dbReference type="ARBA" id="ARBA00023136"/>
    </source>
</evidence>
<evidence type="ECO:0000256" key="3">
    <source>
        <dbReference type="ARBA" id="ARBA00022989"/>
    </source>
</evidence>
<keyword evidence="3 9" id="KW-1133">Transmembrane helix</keyword>
<dbReference type="HOGENOM" id="CLU_748696_0_0_1"/>
<gene>
    <name evidence="11" type="ORF">TRIADDRAFT_59452</name>
</gene>
<feature type="transmembrane region" description="Helical" evidence="9">
    <location>
        <begin position="163"/>
        <end position="187"/>
    </location>
</feature>
<dbReference type="FunCoup" id="B3S5R9">
    <property type="interactions" value="99"/>
</dbReference>
<dbReference type="Proteomes" id="UP000009022">
    <property type="component" value="Unassembled WGS sequence"/>
</dbReference>
<keyword evidence="2 8" id="KW-0812">Transmembrane</keyword>
<dbReference type="CDD" id="cd00637">
    <property type="entry name" value="7tm_classA_rhodopsin-like"/>
    <property type="match status" value="1"/>
</dbReference>
<dbReference type="KEGG" id="tad:TRIADDRAFT_59452"/>
<dbReference type="eggNOG" id="KOG3656">
    <property type="taxonomic scope" value="Eukaryota"/>
</dbReference>
<keyword evidence="12" id="KW-1185">Reference proteome</keyword>
<dbReference type="PhylomeDB" id="B3S5R9"/>
<keyword evidence="7 8" id="KW-0807">Transducer</keyword>
<evidence type="ECO:0000259" key="10">
    <source>
        <dbReference type="PROSITE" id="PS50262"/>
    </source>
</evidence>
<dbReference type="RefSeq" id="XP_002115584.1">
    <property type="nucleotide sequence ID" value="XM_002115548.1"/>
</dbReference>
<keyword evidence="4 8" id="KW-0297">G-protein coupled receptor</keyword>
<dbReference type="GO" id="GO:0007186">
    <property type="term" value="P:G protein-coupled receptor signaling pathway"/>
    <property type="evidence" value="ECO:0000318"/>
    <property type="project" value="GO_Central"/>
</dbReference>
<evidence type="ECO:0000256" key="4">
    <source>
        <dbReference type="ARBA" id="ARBA00023040"/>
    </source>
</evidence>
<evidence type="ECO:0000313" key="11">
    <source>
        <dbReference type="EMBL" id="EDV21947.1"/>
    </source>
</evidence>
<name>B3S5R9_TRIAD</name>
<evidence type="ECO:0000256" key="7">
    <source>
        <dbReference type="ARBA" id="ARBA00023224"/>
    </source>
</evidence>
<sequence>MDDTRNCIEWTTMKAGNNQAWFNGTCNTANSNYTAGIRSSLPATLTIGIFGIIANGFICYTVIKKKLLHLSIYSLICNMCISDGISLLSIILNTILSTLRTFYNVRDRQGLAPYEIGCKLSYFILSSGFTVSTVSLAIISVDRYHIIVGSIGQNSILNTKRKIRSAIICVWIYSFATNCPIIRFMYIPIDAPSTCDIYLYGYNENTLYYLVVSVLNYFIPLTIMIIMYGRIARHLKKTITPLNSIHSISNSSSYSISLPGTSIASASSFQINRKRRVAIIKMIAIATTVYMLTSFPYVLIILTSAFTQMTILQLRNSGNPAASALITVGFISTSIACIENPIVYLIYNKVLRSALPQCCQPSQTRRVSQVHAVRSSTKHQFIFR</sequence>
<reference evidence="11 12" key="1">
    <citation type="journal article" date="2008" name="Nature">
        <title>The Trichoplax genome and the nature of placozoans.</title>
        <authorList>
            <person name="Srivastava M."/>
            <person name="Begovic E."/>
            <person name="Chapman J."/>
            <person name="Putnam N.H."/>
            <person name="Hellsten U."/>
            <person name="Kawashima T."/>
            <person name="Kuo A."/>
            <person name="Mitros T."/>
            <person name="Salamov A."/>
            <person name="Carpenter M.L."/>
            <person name="Signorovitch A.Y."/>
            <person name="Moreno M.A."/>
            <person name="Kamm K."/>
            <person name="Grimwood J."/>
            <person name="Schmutz J."/>
            <person name="Shapiro H."/>
            <person name="Grigoriev I.V."/>
            <person name="Buss L.W."/>
            <person name="Schierwater B."/>
            <person name="Dellaporta S.L."/>
            <person name="Rokhsar D.S."/>
        </authorList>
    </citation>
    <scope>NUCLEOTIDE SEQUENCE [LARGE SCALE GENOMIC DNA]</scope>
    <source>
        <strain evidence="11 12">Grell-BS-1999</strain>
    </source>
</reference>
<dbReference type="GO" id="GO:0016020">
    <property type="term" value="C:membrane"/>
    <property type="evidence" value="ECO:0007669"/>
    <property type="project" value="UniProtKB-SubCell"/>
</dbReference>
<evidence type="ECO:0000313" key="12">
    <source>
        <dbReference type="Proteomes" id="UP000009022"/>
    </source>
</evidence>
<dbReference type="GO" id="GO:0004930">
    <property type="term" value="F:G protein-coupled receptor activity"/>
    <property type="evidence" value="ECO:0007669"/>
    <property type="project" value="UniProtKB-KW"/>
</dbReference>
<dbReference type="PRINTS" id="PR00237">
    <property type="entry name" value="GPCRRHODOPSN"/>
</dbReference>
<comment type="similarity">
    <text evidence="8">Belongs to the G-protein coupled receptor 1 family.</text>
</comment>
<feature type="transmembrane region" description="Helical" evidence="9">
    <location>
        <begin position="322"/>
        <end position="347"/>
    </location>
</feature>
<comment type="subcellular location">
    <subcellularLocation>
        <location evidence="1">Membrane</location>
        <topology evidence="1">Multi-pass membrane protein</topology>
    </subcellularLocation>
</comment>
<feature type="transmembrane region" description="Helical" evidence="9">
    <location>
        <begin position="278"/>
        <end position="302"/>
    </location>
</feature>
<dbReference type="PANTHER" id="PTHR45695">
    <property type="entry name" value="LEUCOKININ RECEPTOR-RELATED"/>
    <property type="match status" value="1"/>
</dbReference>
<evidence type="ECO:0000256" key="6">
    <source>
        <dbReference type="ARBA" id="ARBA00023170"/>
    </source>
</evidence>
<dbReference type="OrthoDB" id="5950040at2759"/>
<evidence type="ECO:0000256" key="9">
    <source>
        <dbReference type="SAM" id="Phobius"/>
    </source>
</evidence>
<keyword evidence="6 8" id="KW-0675">Receptor</keyword>
<dbReference type="AlphaFoldDB" id="B3S5R9"/>